<evidence type="ECO:0000256" key="2">
    <source>
        <dbReference type="ARBA" id="ARBA00022741"/>
    </source>
</evidence>
<keyword evidence="1" id="KW-0808">Transferase</keyword>
<feature type="region of interest" description="Disordered" evidence="6">
    <location>
        <begin position="289"/>
        <end position="357"/>
    </location>
</feature>
<dbReference type="AlphaFoldDB" id="A0A091BHK9"/>
<dbReference type="PROSITE" id="PS00107">
    <property type="entry name" value="PROTEIN_KINASE_ATP"/>
    <property type="match status" value="1"/>
</dbReference>
<feature type="compositionally biased region" description="Pro residues" evidence="6">
    <location>
        <begin position="298"/>
        <end position="328"/>
    </location>
</feature>
<protein>
    <recommendedName>
        <fullName evidence="8">Protein kinase domain-containing protein</fullName>
    </recommendedName>
</protein>
<dbReference type="eggNOG" id="COG0515">
    <property type="taxonomic scope" value="Bacteria"/>
</dbReference>
<keyword evidence="7" id="KW-0812">Transmembrane</keyword>
<feature type="transmembrane region" description="Helical" evidence="7">
    <location>
        <begin position="362"/>
        <end position="386"/>
    </location>
</feature>
<dbReference type="InterPro" id="IPR011009">
    <property type="entry name" value="Kinase-like_dom_sf"/>
</dbReference>
<evidence type="ECO:0000256" key="1">
    <source>
        <dbReference type="ARBA" id="ARBA00022679"/>
    </source>
</evidence>
<dbReference type="EMBL" id="AWXU01000007">
    <property type="protein sequence ID" value="KFN51246.1"/>
    <property type="molecule type" value="Genomic_DNA"/>
</dbReference>
<dbReference type="Pfam" id="PF00069">
    <property type="entry name" value="Pkinase"/>
    <property type="match status" value="1"/>
</dbReference>
<organism evidence="9 10">
    <name type="scientific">Arenimonas composti TR7-09 = DSM 18010</name>
    <dbReference type="NCBI Taxonomy" id="1121013"/>
    <lineage>
        <taxon>Bacteria</taxon>
        <taxon>Pseudomonadati</taxon>
        <taxon>Pseudomonadota</taxon>
        <taxon>Gammaproteobacteria</taxon>
        <taxon>Lysobacterales</taxon>
        <taxon>Lysobacteraceae</taxon>
        <taxon>Arenimonas</taxon>
    </lineage>
</organism>
<dbReference type="SMART" id="SM00220">
    <property type="entry name" value="S_TKc"/>
    <property type="match status" value="1"/>
</dbReference>
<keyword evidence="7" id="KW-0472">Membrane</keyword>
<dbReference type="InterPro" id="IPR017441">
    <property type="entry name" value="Protein_kinase_ATP_BS"/>
</dbReference>
<gene>
    <name evidence="9" type="ORF">P873_02995</name>
</gene>
<keyword evidence="10" id="KW-1185">Reference proteome</keyword>
<sequence>MSQPETPRISGYTLLRVLGQGGMAVVYHATQDSLGREVALKVMSADLARDPGYAERFLREGRVVASLRHRNILMVYDLGVTEENRPWLAMEYVPGGAVAEEAGRMARREVLKVIRDIARALDHAHSQGVIHRDIKPENILRGADGDYLLADFGIARVREATSALTMEGSTLGTPQYMSPEQWRGEPLDGRTDLYSLGVVLYQLLTGQLPYTGTDGWAIGMQHMTSALPALPPEHAQVQPLLDMMLAKIPSQRFATGNALANAAESLLNSLPPVPTPRPMAAAATAVMPTPVPGARQPTPMPGQRPPTPAPAPRHPTPPPRHPTPPPHSPQSSPQPHYPPQPAYTPVRTQVRPPAKSGPSTGLIIGGILAVVAVLVLAAGGIGWYVYSKGKEEAQALLAGGTSGGGDVASPAPPSTPADVPVERPRAPAGGTPIAGNAPNASSADPQVRAQLDRLGIDYEIDGDNDFQVLFETRNGRTQLGWIRSPVESYGRHRVREIWSYGYVAQGNEIPVDIANRMLEHANLQKLGGWVRQGQYGVFVVQVSANATDAQLAEAIRICLATADGFEQELTGAADQL</sequence>
<dbReference type="Proteomes" id="UP000029391">
    <property type="component" value="Unassembled WGS sequence"/>
</dbReference>
<dbReference type="PANTHER" id="PTHR43289">
    <property type="entry name" value="MITOGEN-ACTIVATED PROTEIN KINASE KINASE KINASE 20-RELATED"/>
    <property type="match status" value="1"/>
</dbReference>
<dbReference type="STRING" id="1121013.GCA_000426365_01173"/>
<feature type="domain" description="Protein kinase" evidence="8">
    <location>
        <begin position="12"/>
        <end position="267"/>
    </location>
</feature>
<keyword evidence="4 5" id="KW-0067">ATP-binding</keyword>
<dbReference type="RefSeq" id="WP_026816544.1">
    <property type="nucleotide sequence ID" value="NZ_AUFF01000002.1"/>
</dbReference>
<evidence type="ECO:0000256" key="3">
    <source>
        <dbReference type="ARBA" id="ARBA00022777"/>
    </source>
</evidence>
<evidence type="ECO:0000313" key="9">
    <source>
        <dbReference type="EMBL" id="KFN51246.1"/>
    </source>
</evidence>
<proteinExistence type="predicted"/>
<accession>A0A091BHK9</accession>
<evidence type="ECO:0000256" key="7">
    <source>
        <dbReference type="SAM" id="Phobius"/>
    </source>
</evidence>
<evidence type="ECO:0000313" key="10">
    <source>
        <dbReference type="Proteomes" id="UP000029391"/>
    </source>
</evidence>
<dbReference type="GO" id="GO:0005524">
    <property type="term" value="F:ATP binding"/>
    <property type="evidence" value="ECO:0007669"/>
    <property type="project" value="UniProtKB-UniRule"/>
</dbReference>
<evidence type="ECO:0000256" key="5">
    <source>
        <dbReference type="PROSITE-ProRule" id="PRU10141"/>
    </source>
</evidence>
<feature type="region of interest" description="Disordered" evidence="6">
    <location>
        <begin position="400"/>
        <end position="445"/>
    </location>
</feature>
<dbReference type="PRINTS" id="PR01217">
    <property type="entry name" value="PRICHEXTENSN"/>
</dbReference>
<keyword evidence="2 5" id="KW-0547">Nucleotide-binding</keyword>
<dbReference type="CDD" id="cd14014">
    <property type="entry name" value="STKc_PknB_like"/>
    <property type="match status" value="1"/>
</dbReference>
<keyword evidence="3" id="KW-0418">Kinase</keyword>
<feature type="binding site" evidence="5">
    <location>
        <position position="41"/>
    </location>
    <ligand>
        <name>ATP</name>
        <dbReference type="ChEBI" id="CHEBI:30616"/>
    </ligand>
</feature>
<comment type="caution">
    <text evidence="9">The sequence shown here is derived from an EMBL/GenBank/DDBJ whole genome shotgun (WGS) entry which is preliminary data.</text>
</comment>
<dbReference type="PANTHER" id="PTHR43289:SF6">
    <property type="entry name" value="SERINE_THREONINE-PROTEIN KINASE NEKL-3"/>
    <property type="match status" value="1"/>
</dbReference>
<reference evidence="9 10" key="1">
    <citation type="submission" date="2013-09" db="EMBL/GenBank/DDBJ databases">
        <title>Genome sequencing of Arenimonas composti.</title>
        <authorList>
            <person name="Chen F."/>
            <person name="Wang G."/>
        </authorList>
    </citation>
    <scope>NUCLEOTIDE SEQUENCE [LARGE SCALE GENOMIC DNA]</scope>
    <source>
        <strain evidence="9 10">TR7-09</strain>
    </source>
</reference>
<name>A0A091BHK9_9GAMM</name>
<dbReference type="Gene3D" id="1.10.510.10">
    <property type="entry name" value="Transferase(Phosphotransferase) domain 1"/>
    <property type="match status" value="1"/>
</dbReference>
<evidence type="ECO:0000256" key="6">
    <source>
        <dbReference type="SAM" id="MobiDB-lite"/>
    </source>
</evidence>
<dbReference type="GO" id="GO:0004674">
    <property type="term" value="F:protein serine/threonine kinase activity"/>
    <property type="evidence" value="ECO:0007669"/>
    <property type="project" value="TreeGrafter"/>
</dbReference>
<evidence type="ECO:0000259" key="8">
    <source>
        <dbReference type="PROSITE" id="PS50011"/>
    </source>
</evidence>
<dbReference type="InterPro" id="IPR000719">
    <property type="entry name" value="Prot_kinase_dom"/>
</dbReference>
<dbReference type="SUPFAM" id="SSF56112">
    <property type="entry name" value="Protein kinase-like (PK-like)"/>
    <property type="match status" value="1"/>
</dbReference>
<keyword evidence="7" id="KW-1133">Transmembrane helix</keyword>
<dbReference type="PROSITE" id="PS50011">
    <property type="entry name" value="PROTEIN_KINASE_DOM"/>
    <property type="match status" value="1"/>
</dbReference>
<dbReference type="Gene3D" id="3.30.200.20">
    <property type="entry name" value="Phosphorylase Kinase, domain 1"/>
    <property type="match status" value="1"/>
</dbReference>
<evidence type="ECO:0000256" key="4">
    <source>
        <dbReference type="ARBA" id="ARBA00022840"/>
    </source>
</evidence>